<organism evidence="2 3">
    <name type="scientific">Marilutibacter spongiae</name>
    <dbReference type="NCBI Taxonomy" id="2025720"/>
    <lineage>
        <taxon>Bacteria</taxon>
        <taxon>Pseudomonadati</taxon>
        <taxon>Pseudomonadota</taxon>
        <taxon>Gammaproteobacteria</taxon>
        <taxon>Lysobacterales</taxon>
        <taxon>Lysobacteraceae</taxon>
        <taxon>Marilutibacter</taxon>
    </lineage>
</organism>
<keyword evidence="1" id="KW-0732">Signal</keyword>
<sequence length="258" mass="27425">MHRPATATLLVGLLLVSAWPRPADAQVHRCNAPDGTSIFTDRACASLGATASLPDAGTHAARHASRMRCMGSVQDLMFEMSMAFDAGDANRLASVYHWAGMSSGSAYATIERLDRMVSRPLVDIVAMMPDPPDPPPSLQPLPRAPVAARAEGAIPARQADPASEDDSYVETLARRYADSPEPEPDAQPVQTVRHDAAGAPYGRPAVPPPATLPPAPIVPVAPARPVGIKVVQTLTDGMTPTSTVFGLTRHFGCWWIRN</sequence>
<evidence type="ECO:0008006" key="4">
    <source>
        <dbReference type="Google" id="ProtNLM"/>
    </source>
</evidence>
<proteinExistence type="predicted"/>
<reference evidence="2 3" key="1">
    <citation type="submission" date="2020-08" db="EMBL/GenBank/DDBJ databases">
        <authorList>
            <person name="Xu S."/>
            <person name="Li A."/>
        </authorList>
    </citation>
    <scope>NUCLEOTIDE SEQUENCE [LARGE SCALE GENOMIC DNA]</scope>
    <source>
        <strain evidence="2 3">119BY6-57</strain>
    </source>
</reference>
<dbReference type="AlphaFoldDB" id="A0A7W3TL93"/>
<dbReference type="EMBL" id="JACHTF010000005">
    <property type="protein sequence ID" value="MBB1060129.1"/>
    <property type="molecule type" value="Genomic_DNA"/>
</dbReference>
<name>A0A7W3TL93_9GAMM</name>
<keyword evidence="3" id="KW-1185">Reference proteome</keyword>
<protein>
    <recommendedName>
        <fullName evidence="4">DUF4124 domain-containing protein</fullName>
    </recommendedName>
</protein>
<dbReference type="Proteomes" id="UP000523196">
    <property type="component" value="Unassembled WGS sequence"/>
</dbReference>
<feature type="signal peptide" evidence="1">
    <location>
        <begin position="1"/>
        <end position="25"/>
    </location>
</feature>
<gene>
    <name evidence="2" type="ORF">H4F98_06015</name>
</gene>
<feature type="chain" id="PRO_5030981625" description="DUF4124 domain-containing protein" evidence="1">
    <location>
        <begin position="26"/>
        <end position="258"/>
    </location>
</feature>
<evidence type="ECO:0000313" key="2">
    <source>
        <dbReference type="EMBL" id="MBB1060129.1"/>
    </source>
</evidence>
<dbReference type="RefSeq" id="WP_182685867.1">
    <property type="nucleotide sequence ID" value="NZ_JACHTF010000005.1"/>
</dbReference>
<accession>A0A7W3TL93</accession>
<evidence type="ECO:0000256" key="1">
    <source>
        <dbReference type="SAM" id="SignalP"/>
    </source>
</evidence>
<comment type="caution">
    <text evidence="2">The sequence shown here is derived from an EMBL/GenBank/DDBJ whole genome shotgun (WGS) entry which is preliminary data.</text>
</comment>
<evidence type="ECO:0000313" key="3">
    <source>
        <dbReference type="Proteomes" id="UP000523196"/>
    </source>
</evidence>